<accession>A0A5C7FYA2</accession>
<gene>
    <name evidence="2" type="ORF">FVD38_20795</name>
</gene>
<organism evidence="2 3">
    <name type="scientific">Massilia arenae</name>
    <dbReference type="NCBI Taxonomy" id="2603288"/>
    <lineage>
        <taxon>Bacteria</taxon>
        <taxon>Pseudomonadati</taxon>
        <taxon>Pseudomonadota</taxon>
        <taxon>Betaproteobacteria</taxon>
        <taxon>Burkholderiales</taxon>
        <taxon>Oxalobacteraceae</taxon>
        <taxon>Telluria group</taxon>
        <taxon>Massilia</taxon>
    </lineage>
</organism>
<evidence type="ECO:0000259" key="1">
    <source>
        <dbReference type="Pfam" id="PF00857"/>
    </source>
</evidence>
<dbReference type="InterPro" id="IPR036380">
    <property type="entry name" value="Isochorismatase-like_sf"/>
</dbReference>
<comment type="caution">
    <text evidence="2">The sequence shown here is derived from an EMBL/GenBank/DDBJ whole genome shotgun (WGS) entry which is preliminary data.</text>
</comment>
<dbReference type="EMBL" id="VPFD01000026">
    <property type="protein sequence ID" value="TXF97469.1"/>
    <property type="molecule type" value="Genomic_DNA"/>
</dbReference>
<evidence type="ECO:0000313" key="2">
    <source>
        <dbReference type="EMBL" id="TXF97469.1"/>
    </source>
</evidence>
<dbReference type="Gene3D" id="3.40.50.850">
    <property type="entry name" value="Isochorismatase-like"/>
    <property type="match status" value="1"/>
</dbReference>
<dbReference type="InterPro" id="IPR000868">
    <property type="entry name" value="Isochorismatase-like_dom"/>
</dbReference>
<evidence type="ECO:0000313" key="3">
    <source>
        <dbReference type="Proteomes" id="UP000321413"/>
    </source>
</evidence>
<reference evidence="2 3" key="1">
    <citation type="submission" date="2019-08" db="EMBL/GenBank/DDBJ databases">
        <title>Massilia golmudensis sp. nov., isolated from sand in the Qinghai-Tibetan Plateau.</title>
        <authorList>
            <person name="Zhang B."/>
        </authorList>
    </citation>
    <scope>NUCLEOTIDE SEQUENCE [LARGE SCALE GENOMIC DNA]</scope>
    <source>
        <strain evidence="2 3">GEM5</strain>
    </source>
</reference>
<dbReference type="PANTHER" id="PTHR14119:SF3">
    <property type="entry name" value="ISOCHORISMATASE DOMAIN-CONTAINING PROTEIN 2"/>
    <property type="match status" value="1"/>
</dbReference>
<keyword evidence="3" id="KW-1185">Reference proteome</keyword>
<dbReference type="InterPro" id="IPR050993">
    <property type="entry name" value="Isochorismatase_domain"/>
</dbReference>
<dbReference type="Pfam" id="PF00857">
    <property type="entry name" value="Isochorismatase"/>
    <property type="match status" value="1"/>
</dbReference>
<feature type="domain" description="Isochorismatase-like" evidence="1">
    <location>
        <begin position="11"/>
        <end position="157"/>
    </location>
</feature>
<protein>
    <submittedName>
        <fullName evidence="2">Isochorismatase family protein</fullName>
    </submittedName>
</protein>
<dbReference type="AlphaFoldDB" id="A0A5C7FYA2"/>
<dbReference type="Proteomes" id="UP000321413">
    <property type="component" value="Unassembled WGS sequence"/>
</dbReference>
<name>A0A5C7FYA2_9BURK</name>
<dbReference type="RefSeq" id="WP_147936571.1">
    <property type="nucleotide sequence ID" value="NZ_VPFD01000026.1"/>
</dbReference>
<proteinExistence type="predicted"/>
<dbReference type="SUPFAM" id="SSF52499">
    <property type="entry name" value="Isochorismatase-like hydrolases"/>
    <property type="match status" value="1"/>
</dbReference>
<dbReference type="PANTHER" id="PTHR14119">
    <property type="entry name" value="HYDROLASE"/>
    <property type="match status" value="1"/>
</dbReference>
<sequence>MKAIDAGASSLVLVDYQARMMPAIHGAHDVIAKALVLARAAALLEVPVLGTVQNHERLGPNTDALARLCVQTVTKTHFDACEDGLLAALDAQAPGRRQVVIAGCEAHVCLLQTALGLLRAGREVFVVENASGSRRAADHVAAMRRLQHAGATIVSHEMVLFEWLHDCRHPRFREVLALVKSEPVNAHQ</sequence>